<evidence type="ECO:0000256" key="1">
    <source>
        <dbReference type="SAM" id="Phobius"/>
    </source>
</evidence>
<organism evidence="2 3">
    <name type="scientific">Angiostrongylus cantonensis</name>
    <name type="common">Rat lungworm</name>
    <dbReference type="NCBI Taxonomy" id="6313"/>
    <lineage>
        <taxon>Eukaryota</taxon>
        <taxon>Metazoa</taxon>
        <taxon>Ecdysozoa</taxon>
        <taxon>Nematoda</taxon>
        <taxon>Chromadorea</taxon>
        <taxon>Rhabditida</taxon>
        <taxon>Rhabditina</taxon>
        <taxon>Rhabditomorpha</taxon>
        <taxon>Strongyloidea</taxon>
        <taxon>Metastrongylidae</taxon>
        <taxon>Angiostrongylus</taxon>
    </lineage>
</organism>
<dbReference type="Pfam" id="PF10326">
    <property type="entry name" value="7TM_GPCR_Str"/>
    <property type="match status" value="1"/>
</dbReference>
<keyword evidence="2" id="KW-1185">Reference proteome</keyword>
<protein>
    <submittedName>
        <fullName evidence="3">G_PROTEIN_RECEP_F1_2 domain-containing protein</fullName>
    </submittedName>
</protein>
<keyword evidence="1" id="KW-1133">Transmembrane helix</keyword>
<reference evidence="3" key="2">
    <citation type="submission" date="2017-02" db="UniProtKB">
        <authorList>
            <consortium name="WormBaseParasite"/>
        </authorList>
    </citation>
    <scope>IDENTIFICATION</scope>
</reference>
<evidence type="ECO:0000313" key="2">
    <source>
        <dbReference type="Proteomes" id="UP000035642"/>
    </source>
</evidence>
<dbReference type="PANTHER" id="PTHR47758">
    <property type="entry name" value="SERPENTINE RECEPTOR, CLASS M-RELATED"/>
    <property type="match status" value="1"/>
</dbReference>
<sequence length="136" mass="15764">LKVFLSKDMVLFFSLGVPFIFVHIPFYVCILAPLMNITVGLFNTYLPYLFALYPLPNPLIVFYFVADTRNYVIQKLKLICCFNKSPFLLWESSHDVDPLLGRVPGGNNETFFHLSVQVLHVWKNFSAQFFTHSTCF</sequence>
<keyword evidence="1" id="KW-0472">Membrane</keyword>
<dbReference type="AlphaFoldDB" id="A0A0K0DMZ9"/>
<proteinExistence type="predicted"/>
<dbReference type="WBParaSite" id="ACAC_0001310501-mRNA-1">
    <property type="protein sequence ID" value="ACAC_0001310501-mRNA-1"/>
    <property type="gene ID" value="ACAC_0001310501"/>
</dbReference>
<reference evidence="2" key="1">
    <citation type="submission" date="2012-09" db="EMBL/GenBank/DDBJ databases">
        <authorList>
            <person name="Martin A.A."/>
        </authorList>
    </citation>
    <scope>NUCLEOTIDE SEQUENCE</scope>
</reference>
<dbReference type="Proteomes" id="UP000035642">
    <property type="component" value="Unassembled WGS sequence"/>
</dbReference>
<evidence type="ECO:0000313" key="3">
    <source>
        <dbReference type="WBParaSite" id="ACAC_0001310501-mRNA-1"/>
    </source>
</evidence>
<dbReference type="InterPro" id="IPR019428">
    <property type="entry name" value="7TM_GPCR_serpentine_rcpt_Str"/>
</dbReference>
<accession>A0A0K0DMZ9</accession>
<feature type="transmembrane region" description="Helical" evidence="1">
    <location>
        <begin position="12"/>
        <end position="33"/>
    </location>
</feature>
<keyword evidence="1" id="KW-0812">Transmembrane</keyword>
<name>A0A0K0DMZ9_ANGCA</name>
<feature type="transmembrane region" description="Helical" evidence="1">
    <location>
        <begin position="45"/>
        <end position="66"/>
    </location>
</feature>